<dbReference type="Gene3D" id="3.40.190.10">
    <property type="entry name" value="Periplasmic binding protein-like II"/>
    <property type="match status" value="2"/>
</dbReference>
<dbReference type="InterPro" id="IPR026045">
    <property type="entry name" value="Ferric-bd"/>
</dbReference>
<dbReference type="PIRSF" id="PIRSF002825">
    <property type="entry name" value="CfbpA"/>
    <property type="match status" value="1"/>
</dbReference>
<name>A0A4D7B310_9HYPH</name>
<dbReference type="Pfam" id="PF13343">
    <property type="entry name" value="SBP_bac_6"/>
    <property type="match status" value="1"/>
</dbReference>
<dbReference type="GO" id="GO:0030288">
    <property type="term" value="C:outer membrane-bounded periplasmic space"/>
    <property type="evidence" value="ECO:0007669"/>
    <property type="project" value="TreeGrafter"/>
</dbReference>
<protein>
    <submittedName>
        <fullName evidence="3">Putative 2-aminoethylphosphonate ABC transporter substrate-binding protein</fullName>
    </submittedName>
</protein>
<dbReference type="KEGG" id="pstg:E8M01_15230"/>
<dbReference type="GO" id="GO:0015888">
    <property type="term" value="P:thiamine transport"/>
    <property type="evidence" value="ECO:0007669"/>
    <property type="project" value="TreeGrafter"/>
</dbReference>
<keyword evidence="1 2" id="KW-0732">Signal</keyword>
<dbReference type="InterPro" id="IPR017663">
    <property type="entry name" value="ABC_2-AEP-bd"/>
</dbReference>
<accession>A0A4D7B310</accession>
<evidence type="ECO:0000256" key="2">
    <source>
        <dbReference type="SAM" id="SignalP"/>
    </source>
</evidence>
<dbReference type="GO" id="GO:0030976">
    <property type="term" value="F:thiamine pyrophosphate binding"/>
    <property type="evidence" value="ECO:0007669"/>
    <property type="project" value="TreeGrafter"/>
</dbReference>
<dbReference type="PANTHER" id="PTHR30006:SF2">
    <property type="entry name" value="ABC TRANSPORTER SUBSTRATE-BINDING PROTEIN"/>
    <property type="match status" value="1"/>
</dbReference>
<dbReference type="NCBIfam" id="TIGR03261">
    <property type="entry name" value="phnS2"/>
    <property type="match status" value="1"/>
</dbReference>
<sequence>MGFSCRLAALALGATLLIAGAADVGAQSRTRVMVYTATETEELSALKAAIETDLPDIEVQWVRDSTGVITARLMAERDSPRADMVFGLVTSSLLLLERMNLLEAYRPQGAEGLKPAFQDTSEPYSWTGLDAFVIALCFNTVEAGKANIPKPESWGDLIHPSLRSRLVMPHPASSGTGFLIVASWIQIMGEDAAWRYMEALDRNVSLYTHSGSAPCVQAARGERVIGISFDMRAARERSLGAPIDIIVPRDGVGWEMGALAIIRGRPPAQAAAARRIADWATGRNANELFARFYGIVARPGIVNVPPNYPTDAESRMIQLNYTWMADNRDRILAEWSKRFENRPPQRN</sequence>
<feature type="signal peptide" evidence="2">
    <location>
        <begin position="1"/>
        <end position="21"/>
    </location>
</feature>
<reference evidence="3 4" key="1">
    <citation type="submission" date="2019-04" db="EMBL/GenBank/DDBJ databases">
        <title>Phreatobacter aquaticus sp. nov.</title>
        <authorList>
            <person name="Choi A."/>
        </authorList>
    </citation>
    <scope>NUCLEOTIDE SEQUENCE [LARGE SCALE GENOMIC DNA]</scope>
    <source>
        <strain evidence="3 4">KCTC 52518</strain>
    </source>
</reference>
<dbReference type="OrthoDB" id="9766989at2"/>
<dbReference type="PANTHER" id="PTHR30006">
    <property type="entry name" value="THIAMINE-BINDING PERIPLASMIC PROTEIN-RELATED"/>
    <property type="match status" value="1"/>
</dbReference>
<dbReference type="SUPFAM" id="SSF53850">
    <property type="entry name" value="Periplasmic binding protein-like II"/>
    <property type="match status" value="1"/>
</dbReference>
<evidence type="ECO:0000313" key="3">
    <source>
        <dbReference type="EMBL" id="QCI65443.1"/>
    </source>
</evidence>
<keyword evidence="4" id="KW-1185">Reference proteome</keyword>
<dbReference type="EMBL" id="CP039690">
    <property type="protein sequence ID" value="QCI65443.1"/>
    <property type="molecule type" value="Genomic_DNA"/>
</dbReference>
<evidence type="ECO:0000256" key="1">
    <source>
        <dbReference type="ARBA" id="ARBA00022729"/>
    </source>
</evidence>
<gene>
    <name evidence="3" type="ORF">E8M01_15230</name>
</gene>
<dbReference type="Proteomes" id="UP000298781">
    <property type="component" value="Chromosome"/>
</dbReference>
<proteinExistence type="predicted"/>
<dbReference type="GO" id="GO:0030975">
    <property type="term" value="F:thiamine binding"/>
    <property type="evidence" value="ECO:0007669"/>
    <property type="project" value="TreeGrafter"/>
</dbReference>
<organism evidence="3 4">
    <name type="scientific">Phreatobacter stygius</name>
    <dbReference type="NCBI Taxonomy" id="1940610"/>
    <lineage>
        <taxon>Bacteria</taxon>
        <taxon>Pseudomonadati</taxon>
        <taxon>Pseudomonadota</taxon>
        <taxon>Alphaproteobacteria</taxon>
        <taxon>Hyphomicrobiales</taxon>
        <taxon>Phreatobacteraceae</taxon>
        <taxon>Phreatobacter</taxon>
    </lineage>
</organism>
<feature type="chain" id="PRO_5020524279" evidence="2">
    <location>
        <begin position="22"/>
        <end position="347"/>
    </location>
</feature>
<evidence type="ECO:0000313" key="4">
    <source>
        <dbReference type="Proteomes" id="UP000298781"/>
    </source>
</evidence>
<dbReference type="AlphaFoldDB" id="A0A4D7B310"/>
<dbReference type="RefSeq" id="WP_136960890.1">
    <property type="nucleotide sequence ID" value="NZ_CP039690.1"/>
</dbReference>